<dbReference type="CDD" id="cd01647">
    <property type="entry name" value="RT_LTR"/>
    <property type="match status" value="2"/>
</dbReference>
<organism evidence="7">
    <name type="scientific">Tanacetum cinerariifolium</name>
    <name type="common">Dalmatian daisy</name>
    <name type="synonym">Chrysanthemum cinerariifolium</name>
    <dbReference type="NCBI Taxonomy" id="118510"/>
    <lineage>
        <taxon>Eukaryota</taxon>
        <taxon>Viridiplantae</taxon>
        <taxon>Streptophyta</taxon>
        <taxon>Embryophyta</taxon>
        <taxon>Tracheophyta</taxon>
        <taxon>Spermatophyta</taxon>
        <taxon>Magnoliopsida</taxon>
        <taxon>eudicotyledons</taxon>
        <taxon>Gunneridae</taxon>
        <taxon>Pentapetalae</taxon>
        <taxon>asterids</taxon>
        <taxon>campanulids</taxon>
        <taxon>Asterales</taxon>
        <taxon>Asteraceae</taxon>
        <taxon>Asteroideae</taxon>
        <taxon>Anthemideae</taxon>
        <taxon>Anthemidinae</taxon>
        <taxon>Tanacetum</taxon>
    </lineage>
</organism>
<dbReference type="SUPFAM" id="SSF56672">
    <property type="entry name" value="DNA/RNA polymerases"/>
    <property type="match status" value="2"/>
</dbReference>
<reference evidence="7" key="1">
    <citation type="journal article" date="2019" name="Sci. Rep.">
        <title>Draft genome of Tanacetum cinerariifolium, the natural source of mosquito coil.</title>
        <authorList>
            <person name="Yamashiro T."/>
            <person name="Shiraishi A."/>
            <person name="Satake H."/>
            <person name="Nakayama K."/>
        </authorList>
    </citation>
    <scope>NUCLEOTIDE SEQUENCE</scope>
</reference>
<dbReference type="Pfam" id="PF08284">
    <property type="entry name" value="RVP_2"/>
    <property type="match status" value="1"/>
</dbReference>
<proteinExistence type="predicted"/>
<keyword evidence="4" id="KW-0479">Metal-binding</keyword>
<keyword evidence="4" id="KW-0863">Zinc-finger</keyword>
<keyword evidence="4" id="KW-0862">Zinc</keyword>
<dbReference type="EMBL" id="BKCJ010270687">
    <property type="protein sequence ID" value="GEZ36924.1"/>
    <property type="molecule type" value="Genomic_DNA"/>
</dbReference>
<keyword evidence="2" id="KW-0378">Hydrolase</keyword>
<dbReference type="InterPro" id="IPR043502">
    <property type="entry name" value="DNA/RNA_pol_sf"/>
</dbReference>
<keyword evidence="2" id="KW-0064">Aspartyl protease</keyword>
<evidence type="ECO:0000256" key="3">
    <source>
        <dbReference type="ARBA" id="ARBA00023125"/>
    </source>
</evidence>
<dbReference type="GO" id="GO:0004190">
    <property type="term" value="F:aspartic-type endopeptidase activity"/>
    <property type="evidence" value="ECO:0007669"/>
    <property type="project" value="UniProtKB-KW"/>
</dbReference>
<dbReference type="InterPro" id="IPR041577">
    <property type="entry name" value="RT_RNaseH_2"/>
</dbReference>
<dbReference type="GO" id="GO:0008270">
    <property type="term" value="F:zinc ion binding"/>
    <property type="evidence" value="ECO:0007669"/>
    <property type="project" value="UniProtKB-KW"/>
</dbReference>
<sequence length="1015" mass="115618">MSYSEHSTVLYTSISSDSDQSSWGITLMDAGELSEIDPFEEVSQQRQAVPPSPAYVPDPMELEHHVPVYVPKPVYPEYLVPSDDDIPVKDQSYAADASPTTLSLGDDDDDKDEEHLSPADPTDVASLAVDRVLSAEETKPFETDESAATPPPPAYRYRVAEIQLRVVSPLPSPTPQPHLLLPSIARRADIPKADILPRKRLLLTVPTPRFEVGESSATAAARQPGSTVARKVVNLRVSYHVDVRRWESDEFYTRHQDAQEDRVALRDEVDTLRRALQARIAVLETQAYCHEWHRQDADDLATGAMMRIHVLAARARIDTLEDIERDTYRSRSGDDIHDSGSDGRTRMLVARECTYNDFLKYQPLNFKGTERVVGLTQWFERMELVFHISNCTVENQVKYATCTLLGNALTWWNSHVKTVGHDAAYGMPWKTFMKMTTEKYCPKGEIKKLEIEILNLRVNGTDVESYTQRFQELDLLCGRMFFEESDNDAIEFATELMDQKICTLAERQVENKKKFEDTSRNNQNQQQPFKRHNMAHAYTARPGEKKSYGGSKPLCPKCNYHHEGSCAPRCNKCKKVSHLTRDCRGAAANTNTRQGVTCYECGVHGHYKKDCPKLRNKNQENQAGNGNVVTRAYAVGTTGTNPNSNVVTGTFLLNNRYASILFNTGADRSFMSTAFSSLIDIIPTILDHGYDVELAEGSSVYSKTDMRSGYHQLRVREEDILKTAFRTRYGHYSFQVMPFGLTNAPDVYMDLMNREELYAKFSKCEFWIPKVQFLGHVIDSQGLVGYYRRFIEGFSKFTKSMTKLTQKKVKFDWGDKQEAAFQLLKQKLCSAPILALPKGVENFIVYCDASHKGLGVVLMQNEKVISYASRQSKTHEKNYTTHDFDLGAVGVYSKIDLRLGFHQLRVREEDILKTAFRTRYRHYEFQVMPFGLTNTPAVFMDLMNRDEKEHEEHLKEILELLKKEELYAKISKCEFWIPKGQFLGHVIDSQGIHVDPTKIESGKDWASPKSPTEIR</sequence>
<dbReference type="GO" id="GO:0006508">
    <property type="term" value="P:proteolysis"/>
    <property type="evidence" value="ECO:0007669"/>
    <property type="project" value="UniProtKB-KW"/>
</dbReference>
<keyword evidence="7" id="KW-0808">Transferase</keyword>
<dbReference type="Gene3D" id="3.30.70.270">
    <property type="match status" value="4"/>
</dbReference>
<dbReference type="InterPro" id="IPR000477">
    <property type="entry name" value="RT_dom"/>
</dbReference>
<dbReference type="Pfam" id="PF17919">
    <property type="entry name" value="RT_RNaseH_2"/>
    <property type="match status" value="1"/>
</dbReference>
<keyword evidence="7" id="KW-0548">Nucleotidyltransferase</keyword>
<feature type="region of interest" description="Disordered" evidence="5">
    <location>
        <begin position="81"/>
        <end position="126"/>
    </location>
</feature>
<feature type="domain" description="CCHC-type" evidence="6">
    <location>
        <begin position="598"/>
        <end position="613"/>
    </location>
</feature>
<evidence type="ECO:0000256" key="4">
    <source>
        <dbReference type="PROSITE-ProRule" id="PRU00047"/>
    </source>
</evidence>
<keyword evidence="3" id="KW-0238">DNA-binding</keyword>
<feature type="region of interest" description="Disordered" evidence="5">
    <location>
        <begin position="512"/>
        <end position="532"/>
    </location>
</feature>
<dbReference type="Gene3D" id="3.10.10.10">
    <property type="entry name" value="HIV Type 1 Reverse Transcriptase, subunit A, domain 1"/>
    <property type="match status" value="2"/>
</dbReference>
<gene>
    <name evidence="7" type="ORF">Tci_508897</name>
</gene>
<dbReference type="PANTHER" id="PTHR24559">
    <property type="entry name" value="TRANSPOSON TY3-I GAG-POL POLYPROTEIN"/>
    <property type="match status" value="1"/>
</dbReference>
<evidence type="ECO:0000313" key="7">
    <source>
        <dbReference type="EMBL" id="GEZ36924.1"/>
    </source>
</evidence>
<name>A0A699I9N0_TANCI</name>
<dbReference type="Gene3D" id="4.10.60.10">
    <property type="entry name" value="Zinc finger, CCHC-type"/>
    <property type="match status" value="1"/>
</dbReference>
<dbReference type="InterPro" id="IPR053134">
    <property type="entry name" value="RNA-dir_DNA_polymerase"/>
</dbReference>
<keyword evidence="1" id="KW-0645">Protease</keyword>
<dbReference type="PANTHER" id="PTHR24559:SF427">
    <property type="entry name" value="RNA-DIRECTED DNA POLYMERASE"/>
    <property type="match status" value="1"/>
</dbReference>
<protein>
    <submittedName>
        <fullName evidence="7">Reverse transcriptase domain-containing protein</fullName>
    </submittedName>
</protein>
<dbReference type="AlphaFoldDB" id="A0A699I9N0"/>
<dbReference type="InterPro" id="IPR036875">
    <property type="entry name" value="Znf_CCHC_sf"/>
</dbReference>
<dbReference type="InterPro" id="IPR001878">
    <property type="entry name" value="Znf_CCHC"/>
</dbReference>
<dbReference type="SMART" id="SM00343">
    <property type="entry name" value="ZnF_C2HC"/>
    <property type="match status" value="2"/>
</dbReference>
<accession>A0A699I9N0</accession>
<dbReference type="GO" id="GO:0003964">
    <property type="term" value="F:RNA-directed DNA polymerase activity"/>
    <property type="evidence" value="ECO:0007669"/>
    <property type="project" value="UniProtKB-KW"/>
</dbReference>
<dbReference type="SUPFAM" id="SSF57756">
    <property type="entry name" value="Retrovirus zinc finger-like domains"/>
    <property type="match status" value="1"/>
</dbReference>
<dbReference type="InterPro" id="IPR043128">
    <property type="entry name" value="Rev_trsase/Diguanyl_cyclase"/>
</dbReference>
<dbReference type="PROSITE" id="PS50158">
    <property type="entry name" value="ZF_CCHC"/>
    <property type="match status" value="1"/>
</dbReference>
<keyword evidence="7" id="KW-0695">RNA-directed DNA polymerase</keyword>
<dbReference type="InterPro" id="IPR005162">
    <property type="entry name" value="Retrotrans_gag_dom"/>
</dbReference>
<dbReference type="GO" id="GO:0003677">
    <property type="term" value="F:DNA binding"/>
    <property type="evidence" value="ECO:0007669"/>
    <property type="project" value="UniProtKB-KW"/>
</dbReference>
<dbReference type="Pfam" id="PF03732">
    <property type="entry name" value="Retrotrans_gag"/>
    <property type="match status" value="1"/>
</dbReference>
<dbReference type="Pfam" id="PF00098">
    <property type="entry name" value="zf-CCHC"/>
    <property type="match status" value="1"/>
</dbReference>
<evidence type="ECO:0000256" key="1">
    <source>
        <dbReference type="ARBA" id="ARBA00022670"/>
    </source>
</evidence>
<evidence type="ECO:0000256" key="5">
    <source>
        <dbReference type="SAM" id="MobiDB-lite"/>
    </source>
</evidence>
<evidence type="ECO:0000259" key="6">
    <source>
        <dbReference type="PROSITE" id="PS50158"/>
    </source>
</evidence>
<comment type="caution">
    <text evidence="7">The sequence shown here is derived from an EMBL/GenBank/DDBJ whole genome shotgun (WGS) entry which is preliminary data.</text>
</comment>
<evidence type="ECO:0000256" key="2">
    <source>
        <dbReference type="ARBA" id="ARBA00022750"/>
    </source>
</evidence>
<dbReference type="Pfam" id="PF00078">
    <property type="entry name" value="RVT_1"/>
    <property type="match status" value="1"/>
</dbReference>